<comment type="subcellular location">
    <subcellularLocation>
        <location evidence="1">Membrane</location>
    </subcellularLocation>
</comment>
<keyword evidence="3" id="KW-0812">Transmembrane</keyword>
<dbReference type="EMBL" id="JABVEC010000019">
    <property type="protein sequence ID" value="MBC6468580.1"/>
    <property type="molecule type" value="Genomic_DNA"/>
</dbReference>
<protein>
    <recommendedName>
        <fullName evidence="6">Mce-associated membrane protein</fullName>
    </recommendedName>
</protein>
<dbReference type="RefSeq" id="WP_187245617.1">
    <property type="nucleotide sequence ID" value="NZ_BAAAOK010000017.1"/>
</dbReference>
<keyword evidence="3" id="KW-1133">Transmembrane helix</keyword>
<keyword evidence="5" id="KW-1185">Reference proteome</keyword>
<sequence length="177" mass="19771">MTEPETTRRARARRPRRRAWALVLVAVGFAAWSGWSYLRIDRDALDYAQARDEALADGRRRVMELNSMDGGRIDEGLRRWLDASTGLLHDELRRTSGESRRRLQSSRTSAEGTVTDAAVTALDTRAGTAQIIASVQIKVTPRNGKPSTERRRYEAGLLHTSTGWKLRSLTAVPVRGA</sequence>
<dbReference type="Proteomes" id="UP000805614">
    <property type="component" value="Unassembled WGS sequence"/>
</dbReference>
<evidence type="ECO:0000256" key="1">
    <source>
        <dbReference type="ARBA" id="ARBA00004370"/>
    </source>
</evidence>
<name>A0ABR7LVU0_9ACTN</name>
<gene>
    <name evidence="4" type="ORF">HKK74_24230</name>
</gene>
<dbReference type="PANTHER" id="PTHR37042:SF4">
    <property type="entry name" value="OUTER MEMBRANE PROTEIN RV1973"/>
    <property type="match status" value="1"/>
</dbReference>
<organism evidence="4 5">
    <name type="scientific">Actinomadura alba</name>
    <dbReference type="NCBI Taxonomy" id="406431"/>
    <lineage>
        <taxon>Bacteria</taxon>
        <taxon>Bacillati</taxon>
        <taxon>Actinomycetota</taxon>
        <taxon>Actinomycetes</taxon>
        <taxon>Streptosporangiales</taxon>
        <taxon>Thermomonosporaceae</taxon>
        <taxon>Actinomadura</taxon>
    </lineage>
</organism>
<evidence type="ECO:0000313" key="4">
    <source>
        <dbReference type="EMBL" id="MBC6468580.1"/>
    </source>
</evidence>
<feature type="transmembrane region" description="Helical" evidence="3">
    <location>
        <begin position="20"/>
        <end position="38"/>
    </location>
</feature>
<proteinExistence type="predicted"/>
<evidence type="ECO:0008006" key="6">
    <source>
        <dbReference type="Google" id="ProtNLM"/>
    </source>
</evidence>
<keyword evidence="2 3" id="KW-0472">Membrane</keyword>
<comment type="caution">
    <text evidence="4">The sequence shown here is derived from an EMBL/GenBank/DDBJ whole genome shotgun (WGS) entry which is preliminary data.</text>
</comment>
<accession>A0ABR7LVU0</accession>
<evidence type="ECO:0000313" key="5">
    <source>
        <dbReference type="Proteomes" id="UP000805614"/>
    </source>
</evidence>
<dbReference type="PANTHER" id="PTHR37042">
    <property type="entry name" value="OUTER MEMBRANE PROTEIN RV1973"/>
    <property type="match status" value="1"/>
</dbReference>
<evidence type="ECO:0000256" key="3">
    <source>
        <dbReference type="SAM" id="Phobius"/>
    </source>
</evidence>
<evidence type="ECO:0000256" key="2">
    <source>
        <dbReference type="ARBA" id="ARBA00023136"/>
    </source>
</evidence>
<reference evidence="4 5" key="1">
    <citation type="submission" date="2020-06" db="EMBL/GenBank/DDBJ databases">
        <title>Actinomadura xiongansis sp. nov., isolated from soil of Baiyangdian.</title>
        <authorList>
            <person name="Zhang X."/>
        </authorList>
    </citation>
    <scope>NUCLEOTIDE SEQUENCE [LARGE SCALE GENOMIC DNA]</scope>
    <source>
        <strain evidence="4 5">HBUM206468</strain>
    </source>
</reference>